<name>A0A9W6PRR9_9ACTN</name>
<dbReference type="PROSITE" id="PS50937">
    <property type="entry name" value="HTH_MERR_2"/>
    <property type="match status" value="1"/>
</dbReference>
<dbReference type="AlphaFoldDB" id="A0A9W6PRR9"/>
<evidence type="ECO:0000313" key="3">
    <source>
        <dbReference type="Proteomes" id="UP001165124"/>
    </source>
</evidence>
<dbReference type="InterPro" id="IPR009061">
    <property type="entry name" value="DNA-bd_dom_put_sf"/>
</dbReference>
<organism evidence="2 3">
    <name type="scientific">Actinomadura rubrobrunea</name>
    <dbReference type="NCBI Taxonomy" id="115335"/>
    <lineage>
        <taxon>Bacteria</taxon>
        <taxon>Bacillati</taxon>
        <taxon>Actinomycetota</taxon>
        <taxon>Actinomycetes</taxon>
        <taxon>Streptosporangiales</taxon>
        <taxon>Thermomonosporaceae</taxon>
        <taxon>Actinomadura</taxon>
    </lineage>
</organism>
<dbReference type="Proteomes" id="UP001165124">
    <property type="component" value="Unassembled WGS sequence"/>
</dbReference>
<evidence type="ECO:0000259" key="1">
    <source>
        <dbReference type="PROSITE" id="PS50937"/>
    </source>
</evidence>
<dbReference type="InterPro" id="IPR000551">
    <property type="entry name" value="MerR-type_HTH_dom"/>
</dbReference>
<sequence>MSQRDNDSQPPELLKTSEVARLLGVSRSTVLSWAYRGLLSYARTPSGQLRFHRQQVETIRAATTTPPVTPDEIEN</sequence>
<dbReference type="Pfam" id="PF12728">
    <property type="entry name" value="HTH_17"/>
    <property type="match status" value="1"/>
</dbReference>
<keyword evidence="3" id="KW-1185">Reference proteome</keyword>
<dbReference type="InterPro" id="IPR041657">
    <property type="entry name" value="HTH_17"/>
</dbReference>
<dbReference type="EMBL" id="BSRZ01000001">
    <property type="protein sequence ID" value="GLW61793.1"/>
    <property type="molecule type" value="Genomic_DNA"/>
</dbReference>
<dbReference type="Gene3D" id="1.10.1660.10">
    <property type="match status" value="1"/>
</dbReference>
<dbReference type="SUPFAM" id="SSF46955">
    <property type="entry name" value="Putative DNA-binding domain"/>
    <property type="match status" value="1"/>
</dbReference>
<protein>
    <recommendedName>
        <fullName evidence="1">HTH merR-type domain-containing protein</fullName>
    </recommendedName>
</protein>
<reference evidence="2" key="1">
    <citation type="submission" date="2023-02" db="EMBL/GenBank/DDBJ databases">
        <title>Actinomadura rubrobrunea NBRC 14622.</title>
        <authorList>
            <person name="Ichikawa N."/>
            <person name="Sato H."/>
            <person name="Tonouchi N."/>
        </authorList>
    </citation>
    <scope>NUCLEOTIDE SEQUENCE</scope>
    <source>
        <strain evidence="2">NBRC 14622</strain>
    </source>
</reference>
<evidence type="ECO:0000313" key="2">
    <source>
        <dbReference type="EMBL" id="GLW61793.1"/>
    </source>
</evidence>
<proteinExistence type="predicted"/>
<accession>A0A9W6PRR9</accession>
<feature type="domain" description="HTH merR-type" evidence="1">
    <location>
        <begin position="13"/>
        <end position="60"/>
    </location>
</feature>
<dbReference type="NCBIfam" id="TIGR01764">
    <property type="entry name" value="excise"/>
    <property type="match status" value="1"/>
</dbReference>
<dbReference type="InterPro" id="IPR010093">
    <property type="entry name" value="SinI_DNA-bd"/>
</dbReference>
<dbReference type="RefSeq" id="WP_067907792.1">
    <property type="nucleotide sequence ID" value="NZ_BSRZ01000001.1"/>
</dbReference>
<dbReference type="GO" id="GO:0006355">
    <property type="term" value="P:regulation of DNA-templated transcription"/>
    <property type="evidence" value="ECO:0007669"/>
    <property type="project" value="InterPro"/>
</dbReference>
<comment type="caution">
    <text evidence="2">The sequence shown here is derived from an EMBL/GenBank/DDBJ whole genome shotgun (WGS) entry which is preliminary data.</text>
</comment>
<gene>
    <name evidence="2" type="ORF">Arub01_00370</name>
</gene>
<dbReference type="GO" id="GO:0003677">
    <property type="term" value="F:DNA binding"/>
    <property type="evidence" value="ECO:0007669"/>
    <property type="project" value="InterPro"/>
</dbReference>